<protein>
    <recommendedName>
        <fullName evidence="3">Protein DETOXIFICATION</fullName>
    </recommendedName>
</protein>
<feature type="compositionally biased region" description="Basic and acidic residues" evidence="1">
    <location>
        <begin position="1"/>
        <end position="15"/>
    </location>
</feature>
<dbReference type="EMBL" id="CAADRP010001224">
    <property type="protein sequence ID" value="VFU37188.1"/>
    <property type="molecule type" value="Genomic_DNA"/>
</dbReference>
<sequence length="183" mass="19941">MMQERLILETRRAESKVNIGKSKGNEESKAEESSSSSSAGSPPSEKLRSLSASPFIDGVASSDSFARDSHHFFETADLHPAPSTLITDDDQGGDYPPATGFGDAKYICLLESSKLWAIAGPIAFNILCNYGVNSLTNIFVGHIGDIELSAGCNLSLCHCKFLFCWVWAVHLKRYVDKHLEQGK</sequence>
<evidence type="ECO:0000313" key="2">
    <source>
        <dbReference type="EMBL" id="VFU37188.1"/>
    </source>
</evidence>
<evidence type="ECO:0008006" key="3">
    <source>
        <dbReference type="Google" id="ProtNLM"/>
    </source>
</evidence>
<feature type="region of interest" description="Disordered" evidence="1">
    <location>
        <begin position="1"/>
        <end position="49"/>
    </location>
</feature>
<name>A0A6N2LIK5_SALVM</name>
<feature type="compositionally biased region" description="Basic and acidic residues" evidence="1">
    <location>
        <begin position="23"/>
        <end position="32"/>
    </location>
</feature>
<reference evidence="2" key="1">
    <citation type="submission" date="2019-03" db="EMBL/GenBank/DDBJ databases">
        <authorList>
            <person name="Mank J."/>
            <person name="Almeida P."/>
        </authorList>
    </citation>
    <scope>NUCLEOTIDE SEQUENCE</scope>
    <source>
        <strain evidence="2">78183</strain>
    </source>
</reference>
<accession>A0A6N2LIK5</accession>
<gene>
    <name evidence="2" type="ORF">SVIM_LOCUS194123</name>
</gene>
<feature type="compositionally biased region" description="Low complexity" evidence="1">
    <location>
        <begin position="33"/>
        <end position="44"/>
    </location>
</feature>
<proteinExistence type="predicted"/>
<organism evidence="2">
    <name type="scientific">Salix viminalis</name>
    <name type="common">Common osier</name>
    <name type="synonym">Basket willow</name>
    <dbReference type="NCBI Taxonomy" id="40686"/>
    <lineage>
        <taxon>Eukaryota</taxon>
        <taxon>Viridiplantae</taxon>
        <taxon>Streptophyta</taxon>
        <taxon>Embryophyta</taxon>
        <taxon>Tracheophyta</taxon>
        <taxon>Spermatophyta</taxon>
        <taxon>Magnoliopsida</taxon>
        <taxon>eudicotyledons</taxon>
        <taxon>Gunneridae</taxon>
        <taxon>Pentapetalae</taxon>
        <taxon>rosids</taxon>
        <taxon>fabids</taxon>
        <taxon>Malpighiales</taxon>
        <taxon>Salicaceae</taxon>
        <taxon>Saliceae</taxon>
        <taxon>Salix</taxon>
    </lineage>
</organism>
<evidence type="ECO:0000256" key="1">
    <source>
        <dbReference type="SAM" id="MobiDB-lite"/>
    </source>
</evidence>
<dbReference type="AlphaFoldDB" id="A0A6N2LIK5"/>